<keyword evidence="2" id="KW-0442">Lipid degradation</keyword>
<dbReference type="GO" id="GO:0016787">
    <property type="term" value="F:hydrolase activity"/>
    <property type="evidence" value="ECO:0007669"/>
    <property type="project" value="UniProtKB-UniRule"/>
</dbReference>
<dbReference type="AlphaFoldDB" id="A0A1H9JG63"/>
<dbReference type="PROSITE" id="PS51257">
    <property type="entry name" value="PROKAR_LIPOPROTEIN"/>
    <property type="match status" value="1"/>
</dbReference>
<feature type="active site" description="Nucleophile" evidence="2">
    <location>
        <position position="119"/>
    </location>
</feature>
<keyword evidence="2" id="KW-0378">Hydrolase</keyword>
<name>A0A1H9JG63_9HYPH</name>
<sequence length="405" mass="43730">MRPDLTENLRRLSKVGAVSLSVFLASCAAVPRTSFTAADEAKATVHGMGPDIRIWADASLADLNKLMPIERIAARETDHRFVYLALSGGGGDGAYGAGILKGWAESGKRPPFDVVSGVSTGALIAPFAFLGPQYDDRLQKLFTDGYAKNLLADIQPLNAIFGAGVFSNQHLRDLVNRNVDGRMLAAVAEEYRKGRVLLVLTTDLDAQRGVIWNMGAIADSGSPQALSLFRKVLVASASIPIVFPPTLIEAEAGGKHFREMHVDGAVTTPIFTLPDAMLLQGAQAARARKGADIYVIMNNKVDPDFKVVPDKTIEIAGRSYASISKFQSRGTLFQTYRFAKANGIGFHLTYIGKDQPEDGATGFDTDYMRHIFQYGREKGRTGSFWQAAPELPNVGKPAPVVATAR</sequence>
<dbReference type="EMBL" id="FOFG01000008">
    <property type="protein sequence ID" value="SEQ85991.1"/>
    <property type="molecule type" value="Genomic_DNA"/>
</dbReference>
<dbReference type="PROSITE" id="PS51635">
    <property type="entry name" value="PNPLA"/>
    <property type="match status" value="1"/>
</dbReference>
<organism evidence="4 5">
    <name type="scientific">Faunimonas pinastri</name>
    <dbReference type="NCBI Taxonomy" id="1855383"/>
    <lineage>
        <taxon>Bacteria</taxon>
        <taxon>Pseudomonadati</taxon>
        <taxon>Pseudomonadota</taxon>
        <taxon>Alphaproteobacteria</taxon>
        <taxon>Hyphomicrobiales</taxon>
        <taxon>Afifellaceae</taxon>
        <taxon>Faunimonas</taxon>
    </lineage>
</organism>
<dbReference type="GO" id="GO:0016042">
    <property type="term" value="P:lipid catabolic process"/>
    <property type="evidence" value="ECO:0007669"/>
    <property type="project" value="UniProtKB-UniRule"/>
</dbReference>
<dbReference type="InterPro" id="IPR002641">
    <property type="entry name" value="PNPLA_dom"/>
</dbReference>
<dbReference type="InterPro" id="IPR016035">
    <property type="entry name" value="Acyl_Trfase/lysoPLipase"/>
</dbReference>
<dbReference type="SUPFAM" id="SSF52151">
    <property type="entry name" value="FabD/lysophospholipase-like"/>
    <property type="match status" value="1"/>
</dbReference>
<feature type="short sequence motif" description="GXGXXG" evidence="2">
    <location>
        <begin position="88"/>
        <end position="93"/>
    </location>
</feature>
<proteinExistence type="predicted"/>
<feature type="domain" description="PNPLA" evidence="3">
    <location>
        <begin position="84"/>
        <end position="276"/>
    </location>
</feature>
<feature type="active site" description="Proton acceptor" evidence="2">
    <location>
        <position position="263"/>
    </location>
</feature>
<reference evidence="4 5" key="1">
    <citation type="submission" date="2016-10" db="EMBL/GenBank/DDBJ databases">
        <authorList>
            <person name="de Groot N.N."/>
        </authorList>
    </citation>
    <scope>NUCLEOTIDE SEQUENCE [LARGE SCALE GENOMIC DNA]</scope>
    <source>
        <strain evidence="4 5">A52C2</strain>
    </source>
</reference>
<keyword evidence="1 2" id="KW-0443">Lipid metabolism</keyword>
<evidence type="ECO:0000313" key="5">
    <source>
        <dbReference type="Proteomes" id="UP000199647"/>
    </source>
</evidence>
<evidence type="ECO:0000256" key="1">
    <source>
        <dbReference type="ARBA" id="ARBA00023098"/>
    </source>
</evidence>
<evidence type="ECO:0000313" key="4">
    <source>
        <dbReference type="EMBL" id="SEQ85991.1"/>
    </source>
</evidence>
<keyword evidence="5" id="KW-1185">Reference proteome</keyword>
<feature type="short sequence motif" description="DGA/G" evidence="2">
    <location>
        <begin position="263"/>
        <end position="265"/>
    </location>
</feature>
<protein>
    <submittedName>
        <fullName evidence="4">Patatin-like phospholipase</fullName>
    </submittedName>
</protein>
<feature type="short sequence motif" description="GXSXG" evidence="2">
    <location>
        <begin position="117"/>
        <end position="121"/>
    </location>
</feature>
<dbReference type="Gene3D" id="3.40.1090.10">
    <property type="entry name" value="Cytosolic phospholipase A2 catalytic domain"/>
    <property type="match status" value="1"/>
</dbReference>
<accession>A0A1H9JG63</accession>
<evidence type="ECO:0000259" key="3">
    <source>
        <dbReference type="PROSITE" id="PS51635"/>
    </source>
</evidence>
<dbReference type="STRING" id="1855383.SAMN05216548_108118"/>
<evidence type="ECO:0000256" key="2">
    <source>
        <dbReference type="PROSITE-ProRule" id="PRU01161"/>
    </source>
</evidence>
<dbReference type="Pfam" id="PF01734">
    <property type="entry name" value="Patatin"/>
    <property type="match status" value="1"/>
</dbReference>
<dbReference type="Proteomes" id="UP000199647">
    <property type="component" value="Unassembled WGS sequence"/>
</dbReference>
<gene>
    <name evidence="4" type="ORF">SAMN05216548_108118</name>
</gene>